<dbReference type="GeneTree" id="ENSGT00400000022973"/>
<accession>A0A8I3PCL9</accession>
<evidence type="ECO:0000313" key="2">
    <source>
        <dbReference type="Proteomes" id="UP000805418"/>
    </source>
</evidence>
<reference evidence="1" key="1">
    <citation type="submission" date="2020-03" db="EMBL/GenBank/DDBJ databases">
        <title>Long-read based genome assembly of a Labrador retriever dog.</title>
        <authorList>
            <person name="Eory L."/>
            <person name="Zhang W."/>
            <person name="Schoenebeck J."/>
        </authorList>
    </citation>
    <scope>NUCLEOTIDE SEQUENCE [LARGE SCALE GENOMIC DNA]</scope>
    <source>
        <strain evidence="1">Labrador retriever</strain>
    </source>
</reference>
<reference evidence="1" key="2">
    <citation type="submission" date="2025-08" db="UniProtKB">
        <authorList>
            <consortium name="Ensembl"/>
        </authorList>
    </citation>
    <scope>IDENTIFICATION</scope>
    <source>
        <strain evidence="1">Boxer</strain>
    </source>
</reference>
<proteinExistence type="predicted"/>
<dbReference type="Proteomes" id="UP000805418">
    <property type="component" value="Chromosome 7"/>
</dbReference>
<name>A0A8I3PCL9_CANLF</name>
<dbReference type="OrthoDB" id="9835732at2759"/>
<keyword evidence="2" id="KW-1185">Reference proteome</keyword>
<reference evidence="1" key="3">
    <citation type="submission" date="2025-09" db="UniProtKB">
        <authorList>
            <consortium name="Ensembl"/>
        </authorList>
    </citation>
    <scope>IDENTIFICATION</scope>
    <source>
        <strain evidence="1">Boxer</strain>
    </source>
</reference>
<dbReference type="AlphaFoldDB" id="A0A8I3PCL9"/>
<protein>
    <submittedName>
        <fullName evidence="1">Peptidylprolyl isomerase A</fullName>
    </submittedName>
</protein>
<dbReference type="Ensembl" id="ENSCAFT00845032020.1">
    <property type="protein sequence ID" value="ENSCAFP00845025041.1"/>
    <property type="gene ID" value="ENSCAFG00845018103.1"/>
</dbReference>
<sequence>MLAVQPLSLGGADEKLGTVCVGSSVGHGQDARPCVLQDEVLVIKLLPVDGLAASAIVTREVPTLAHKSRDNPVKAGTFVTESLLSSTQSTKVLCCLWNFVCKQLERDAAQRLAVHGDVKEHGGVDHGWTATATPGRRRL</sequence>
<organism evidence="1 2">
    <name type="scientific">Canis lupus familiaris</name>
    <name type="common">Dog</name>
    <name type="synonym">Canis familiaris</name>
    <dbReference type="NCBI Taxonomy" id="9615"/>
    <lineage>
        <taxon>Eukaryota</taxon>
        <taxon>Metazoa</taxon>
        <taxon>Chordata</taxon>
        <taxon>Craniata</taxon>
        <taxon>Vertebrata</taxon>
        <taxon>Euteleostomi</taxon>
        <taxon>Mammalia</taxon>
        <taxon>Eutheria</taxon>
        <taxon>Laurasiatheria</taxon>
        <taxon>Carnivora</taxon>
        <taxon>Caniformia</taxon>
        <taxon>Canidae</taxon>
        <taxon>Canis</taxon>
    </lineage>
</organism>
<evidence type="ECO:0000313" key="1">
    <source>
        <dbReference type="Ensembl" id="ENSCAFP00845025041.1"/>
    </source>
</evidence>
<gene>
    <name evidence="1" type="primary">PPIA</name>
</gene>